<organism evidence="2 3">
    <name type="scientific">Lactuca virosa</name>
    <dbReference type="NCBI Taxonomy" id="75947"/>
    <lineage>
        <taxon>Eukaryota</taxon>
        <taxon>Viridiplantae</taxon>
        <taxon>Streptophyta</taxon>
        <taxon>Embryophyta</taxon>
        <taxon>Tracheophyta</taxon>
        <taxon>Spermatophyta</taxon>
        <taxon>Magnoliopsida</taxon>
        <taxon>eudicotyledons</taxon>
        <taxon>Gunneridae</taxon>
        <taxon>Pentapetalae</taxon>
        <taxon>asterids</taxon>
        <taxon>campanulids</taxon>
        <taxon>Asterales</taxon>
        <taxon>Asteraceae</taxon>
        <taxon>Cichorioideae</taxon>
        <taxon>Cichorieae</taxon>
        <taxon>Lactucinae</taxon>
        <taxon>Lactuca</taxon>
    </lineage>
</organism>
<dbReference type="InterPro" id="IPR002156">
    <property type="entry name" value="RNaseH_domain"/>
</dbReference>
<name>A0AAU9LSI2_9ASTR</name>
<dbReference type="Gene3D" id="3.30.420.10">
    <property type="entry name" value="Ribonuclease H-like superfamily/Ribonuclease H"/>
    <property type="match status" value="1"/>
</dbReference>
<dbReference type="InterPro" id="IPR036397">
    <property type="entry name" value="RNaseH_sf"/>
</dbReference>
<dbReference type="InterPro" id="IPR012337">
    <property type="entry name" value="RNaseH-like_sf"/>
</dbReference>
<dbReference type="GO" id="GO:0003676">
    <property type="term" value="F:nucleic acid binding"/>
    <property type="evidence" value="ECO:0007669"/>
    <property type="project" value="InterPro"/>
</dbReference>
<keyword evidence="3" id="KW-1185">Reference proteome</keyword>
<dbReference type="AlphaFoldDB" id="A0AAU9LSI2"/>
<dbReference type="PANTHER" id="PTHR48475">
    <property type="entry name" value="RIBONUCLEASE H"/>
    <property type="match status" value="1"/>
</dbReference>
<sequence length="144" mass="16314">MDGDASKEGSGAGLILTNPEDNKVTHALRFDFETSNNKVEYEALLSRLRIACKMEVKNLRVMNDSMLVTKKVNGTYDMKNTRMKKYVADVSEMAASFESLIVEQIKRRENRCTDALIKLVATTYSHFSKKVLLEILSSRIIDES</sequence>
<protein>
    <recommendedName>
        <fullName evidence="1">RNase H type-1 domain-containing protein</fullName>
    </recommendedName>
</protein>
<feature type="domain" description="RNase H type-1" evidence="1">
    <location>
        <begin position="3"/>
        <end position="118"/>
    </location>
</feature>
<accession>A0AAU9LSI2</accession>
<dbReference type="Proteomes" id="UP001157418">
    <property type="component" value="Unassembled WGS sequence"/>
</dbReference>
<evidence type="ECO:0000313" key="3">
    <source>
        <dbReference type="Proteomes" id="UP001157418"/>
    </source>
</evidence>
<evidence type="ECO:0000259" key="1">
    <source>
        <dbReference type="Pfam" id="PF13456"/>
    </source>
</evidence>
<dbReference type="SUPFAM" id="SSF53098">
    <property type="entry name" value="Ribonuclease H-like"/>
    <property type="match status" value="1"/>
</dbReference>
<dbReference type="EMBL" id="CAKMRJ010000002">
    <property type="protein sequence ID" value="CAH1416266.1"/>
    <property type="molecule type" value="Genomic_DNA"/>
</dbReference>
<proteinExistence type="predicted"/>
<dbReference type="Pfam" id="PF13456">
    <property type="entry name" value="RVT_3"/>
    <property type="match status" value="1"/>
</dbReference>
<comment type="caution">
    <text evidence="2">The sequence shown here is derived from an EMBL/GenBank/DDBJ whole genome shotgun (WGS) entry which is preliminary data.</text>
</comment>
<dbReference type="PANTHER" id="PTHR48475:SF2">
    <property type="entry name" value="RIBONUCLEASE H"/>
    <property type="match status" value="1"/>
</dbReference>
<dbReference type="GO" id="GO:0004523">
    <property type="term" value="F:RNA-DNA hybrid ribonuclease activity"/>
    <property type="evidence" value="ECO:0007669"/>
    <property type="project" value="InterPro"/>
</dbReference>
<evidence type="ECO:0000313" key="2">
    <source>
        <dbReference type="EMBL" id="CAH1416266.1"/>
    </source>
</evidence>
<gene>
    <name evidence="2" type="ORF">LVIROSA_LOCUS4042</name>
</gene>
<reference evidence="2 3" key="1">
    <citation type="submission" date="2022-01" db="EMBL/GenBank/DDBJ databases">
        <authorList>
            <person name="Xiong W."/>
            <person name="Schranz E."/>
        </authorList>
    </citation>
    <scope>NUCLEOTIDE SEQUENCE [LARGE SCALE GENOMIC DNA]</scope>
</reference>